<comment type="caution">
    <text evidence="12">The sequence shown here is derived from an EMBL/GenBank/DDBJ whole genome shotgun (WGS) entry which is preliminary data.</text>
</comment>
<dbReference type="InterPro" id="IPR020568">
    <property type="entry name" value="Ribosomal_Su5_D2-typ_SF"/>
</dbReference>
<dbReference type="FunFam" id="3.40.50.300:FF:000746">
    <property type="entry name" value="Ribosome assembly protein 1"/>
    <property type="match status" value="1"/>
</dbReference>
<evidence type="ECO:0000313" key="12">
    <source>
        <dbReference type="EMBL" id="KAK8740714.1"/>
    </source>
</evidence>
<dbReference type="SUPFAM" id="SSF52540">
    <property type="entry name" value="P-loop containing nucleoside triphosphate hydrolases"/>
    <property type="match status" value="1"/>
</dbReference>
<dbReference type="FunFam" id="3.30.70.870:FF:000002">
    <property type="entry name" value="Translation elongation factor 2"/>
    <property type="match status" value="1"/>
</dbReference>
<dbReference type="SMART" id="SM00838">
    <property type="entry name" value="EFG_C"/>
    <property type="match status" value="1"/>
</dbReference>
<dbReference type="InterPro" id="IPR005225">
    <property type="entry name" value="Small_GTP-bd"/>
</dbReference>
<keyword evidence="4" id="KW-0547">Nucleotide-binding</keyword>
<protein>
    <recommendedName>
        <fullName evidence="8">Ribosome assembly protein 1</fullName>
    </recommendedName>
    <alternativeName>
        <fullName evidence="9">Elongation factor-like 1</fullName>
    </alternativeName>
</protein>
<dbReference type="Gene3D" id="2.40.30.10">
    <property type="entry name" value="Translation factors"/>
    <property type="match status" value="1"/>
</dbReference>
<evidence type="ECO:0000256" key="10">
    <source>
        <dbReference type="SAM" id="Coils"/>
    </source>
</evidence>
<accession>A0AAW0XRW9</accession>
<dbReference type="Pfam" id="PF00679">
    <property type="entry name" value="EFG_C"/>
    <property type="match status" value="1"/>
</dbReference>
<dbReference type="CDD" id="cd16261">
    <property type="entry name" value="EF2_snRNP_III"/>
    <property type="match status" value="1"/>
</dbReference>
<evidence type="ECO:0000259" key="11">
    <source>
        <dbReference type="PROSITE" id="PS51722"/>
    </source>
</evidence>
<dbReference type="InterPro" id="IPR000640">
    <property type="entry name" value="EFG_V-like"/>
</dbReference>
<dbReference type="InterPro" id="IPR000795">
    <property type="entry name" value="T_Tr_GTP-bd_dom"/>
</dbReference>
<evidence type="ECO:0000313" key="13">
    <source>
        <dbReference type="Proteomes" id="UP001445076"/>
    </source>
</evidence>
<dbReference type="FunFam" id="3.30.70.240:FF:000006">
    <property type="entry name" value="Elongation factor like GTPase 1"/>
    <property type="match status" value="1"/>
</dbReference>
<dbReference type="Gene3D" id="3.30.70.870">
    <property type="entry name" value="Elongation Factor G (Translational Gtpase), domain 3"/>
    <property type="match status" value="1"/>
</dbReference>
<dbReference type="Pfam" id="PF00009">
    <property type="entry name" value="GTP_EFTU"/>
    <property type="match status" value="1"/>
</dbReference>
<evidence type="ECO:0000256" key="5">
    <source>
        <dbReference type="ARBA" id="ARBA00022801"/>
    </source>
</evidence>
<keyword evidence="6" id="KW-0342">GTP-binding</keyword>
<gene>
    <name evidence="12" type="ORF">OTU49_002668</name>
</gene>
<dbReference type="InterPro" id="IPR056752">
    <property type="entry name" value="EFL1"/>
</dbReference>
<dbReference type="GO" id="GO:0042256">
    <property type="term" value="P:cytosolic ribosome assembly"/>
    <property type="evidence" value="ECO:0007669"/>
    <property type="project" value="TreeGrafter"/>
</dbReference>
<evidence type="ECO:0000256" key="4">
    <source>
        <dbReference type="ARBA" id="ARBA00022741"/>
    </source>
</evidence>
<keyword evidence="3" id="KW-0690">Ribosome biogenesis</keyword>
<dbReference type="Pfam" id="PF14492">
    <property type="entry name" value="EFG_III"/>
    <property type="match status" value="1"/>
</dbReference>
<dbReference type="CDD" id="cd16268">
    <property type="entry name" value="EF2_II"/>
    <property type="match status" value="1"/>
</dbReference>
<dbReference type="SUPFAM" id="SSF54211">
    <property type="entry name" value="Ribosomal protein S5 domain 2-like"/>
    <property type="match status" value="1"/>
</dbReference>
<feature type="domain" description="Tr-type G" evidence="11">
    <location>
        <begin position="20"/>
        <end position="279"/>
    </location>
</feature>
<dbReference type="Proteomes" id="UP001445076">
    <property type="component" value="Unassembled WGS sequence"/>
</dbReference>
<comment type="catalytic activity">
    <reaction evidence="7">
        <text>GTP + H2O = GDP + phosphate + H(+)</text>
        <dbReference type="Rhea" id="RHEA:19669"/>
        <dbReference type="ChEBI" id="CHEBI:15377"/>
        <dbReference type="ChEBI" id="CHEBI:15378"/>
        <dbReference type="ChEBI" id="CHEBI:37565"/>
        <dbReference type="ChEBI" id="CHEBI:43474"/>
        <dbReference type="ChEBI" id="CHEBI:58189"/>
    </reaction>
</comment>
<dbReference type="InterPro" id="IPR035647">
    <property type="entry name" value="EFG_III/V"/>
</dbReference>
<dbReference type="PROSITE" id="PS51722">
    <property type="entry name" value="G_TR_2"/>
    <property type="match status" value="1"/>
</dbReference>
<dbReference type="SUPFAM" id="SSF54980">
    <property type="entry name" value="EF-G C-terminal domain-like"/>
    <property type="match status" value="2"/>
</dbReference>
<evidence type="ECO:0000256" key="6">
    <source>
        <dbReference type="ARBA" id="ARBA00023134"/>
    </source>
</evidence>
<dbReference type="GO" id="GO:0005525">
    <property type="term" value="F:GTP binding"/>
    <property type="evidence" value="ECO:0007669"/>
    <property type="project" value="UniProtKB-KW"/>
</dbReference>
<dbReference type="InterPro" id="IPR004161">
    <property type="entry name" value="EFTu-like_2"/>
</dbReference>
<dbReference type="AlphaFoldDB" id="A0AAW0XRW9"/>
<keyword evidence="5" id="KW-0378">Hydrolase</keyword>
<evidence type="ECO:0000256" key="8">
    <source>
        <dbReference type="ARBA" id="ARBA00068031"/>
    </source>
</evidence>
<dbReference type="InterPro" id="IPR027417">
    <property type="entry name" value="P-loop_NTPase"/>
</dbReference>
<dbReference type="GO" id="GO:0003924">
    <property type="term" value="F:GTPase activity"/>
    <property type="evidence" value="ECO:0007669"/>
    <property type="project" value="InterPro"/>
</dbReference>
<dbReference type="NCBIfam" id="TIGR00231">
    <property type="entry name" value="small_GTP"/>
    <property type="match status" value="1"/>
</dbReference>
<evidence type="ECO:0000256" key="9">
    <source>
        <dbReference type="ARBA" id="ARBA00081809"/>
    </source>
</evidence>
<dbReference type="CDD" id="cd04096">
    <property type="entry name" value="eEF2_snRNP_like_C"/>
    <property type="match status" value="1"/>
</dbReference>
<dbReference type="InterPro" id="IPR014721">
    <property type="entry name" value="Ribsml_uS5_D2-typ_fold_subgr"/>
</dbReference>
<evidence type="ECO:0000256" key="3">
    <source>
        <dbReference type="ARBA" id="ARBA00022517"/>
    </source>
</evidence>
<organism evidence="12 13">
    <name type="scientific">Cherax quadricarinatus</name>
    <name type="common">Australian red claw crayfish</name>
    <dbReference type="NCBI Taxonomy" id="27406"/>
    <lineage>
        <taxon>Eukaryota</taxon>
        <taxon>Metazoa</taxon>
        <taxon>Ecdysozoa</taxon>
        <taxon>Arthropoda</taxon>
        <taxon>Crustacea</taxon>
        <taxon>Multicrustacea</taxon>
        <taxon>Malacostraca</taxon>
        <taxon>Eumalacostraca</taxon>
        <taxon>Eucarida</taxon>
        <taxon>Decapoda</taxon>
        <taxon>Pleocyemata</taxon>
        <taxon>Astacidea</taxon>
        <taxon>Parastacoidea</taxon>
        <taxon>Parastacidae</taxon>
        <taxon>Cherax</taxon>
    </lineage>
</organism>
<dbReference type="GO" id="GO:1990904">
    <property type="term" value="C:ribonucleoprotein complex"/>
    <property type="evidence" value="ECO:0007669"/>
    <property type="project" value="TreeGrafter"/>
</dbReference>
<evidence type="ECO:0000256" key="2">
    <source>
        <dbReference type="ARBA" id="ARBA00022490"/>
    </source>
</evidence>
<keyword evidence="2" id="KW-0963">Cytoplasm</keyword>
<dbReference type="EMBL" id="JARKIK010000032">
    <property type="protein sequence ID" value="KAK8740714.1"/>
    <property type="molecule type" value="Genomic_DNA"/>
</dbReference>
<dbReference type="Pfam" id="PF25118">
    <property type="entry name" value="EFL1"/>
    <property type="match status" value="1"/>
</dbReference>
<name>A0AAW0XRW9_CHEQU</name>
<dbReference type="Pfam" id="PF03144">
    <property type="entry name" value="GTP_EFTU_D2"/>
    <property type="match status" value="1"/>
</dbReference>
<keyword evidence="13" id="KW-1185">Reference proteome</keyword>
<feature type="coiled-coil region" evidence="10">
    <location>
        <begin position="502"/>
        <end position="530"/>
    </location>
</feature>
<dbReference type="CDD" id="cd01681">
    <property type="entry name" value="aeEF2_snRNP_like_IV"/>
    <property type="match status" value="1"/>
</dbReference>
<comment type="subcellular location">
    <subcellularLocation>
        <location evidence="1">Cytoplasm</location>
    </subcellularLocation>
</comment>
<sequence length="1126" mass="125890">MVVGGGDAPNKLPALLSNPQNIRNLCIMAHVDHGKTSLADALVASNGLINQRQAGRIRYMDSRKEEMERGITMKSSCVSLAYKRPEGEYIINLIDSPGHVDFSSEVSTAVRLCDGTIIVVDVIEGVCAQTKVVLQQAWAENIRPVLVLNKIDRLILDMKLSPIDCYYHIAQVLEQVNAYMGELYNTAVLAKESEVEEIRKQAERERKLSEIERKVSECEMPEAQRIFADWGINTVDDSDLYFLPELGNVVFASAYDGWGFSIHHFANLFSAKLGMNKAVLNKTLWGDYYITTKGGEKKIVSGARDKRKNPLFVTILENLYKVYDTIMVKKDKYETEKLAETLGVKIPMSIRKSTDMRLKLNCLCSGWLPLASAVLEMVVEHLPSAADMSEERATKLMCSATQRFDSLPPETQKLKKAFMKCSSDKNEPLIVYISKMFGVQRELLPVDKNTGIKVTHENVSQGLLSEKEIATRRDVLRRRKEATLVAVNTESGQERILTTEENEELTSQQEQIMKDKEEKVEEERKGMNEEVFVAFARVFSGTLRTGQKVYVLGPKHDPNTVLALTALNEQQIEEKLKDYKHIHICKISGIYLLLGREYELLECAAAGTVVGITGLEDTVIKSATLSSSLAMSPFTELTMSVNPILRVAVEPHDPRDLPKLRAGLKLLNQADPCVQIALQNNGEYVILTAGEVHLQRCIDDLQERYARVPVRTSDPIVPFRETIILPPTVDRLNEAIEGENINLRKMDKSDPLGVVEVNGRLGKLRCRAVPLPEAVTKLLEQNEELLKLVTLAGAIVTDKTNTHNAGSDMTDNILSKQEAGTKSEMSALAKAMENRQKLKTETFKAITDFKMSLDKAFKDAGVEWKNAVNEIWSFGPHRCGPNILLNRIKTYPRPSVWEKASLIDSPLAAYDTSFVTGFQMASVAGPLCEEPMMGVCFIIEDWSLAPANVSESGDSQLQSFGISSGQIISLSKDTLRKAFENQCQRLVCAMYSCVISVTSEVVGRMYSVIGKRQGRIVDGDITEGSTSWNITAYLPVIESMNFANELRKSTSGEAMPQLVFSHWEMLDIDPFWEPQTTEELMHWGEKSDSGNSARKYINAVRKRKGLAIDEKIVEFAEKQRTLSKNK</sequence>
<dbReference type="Gene3D" id="3.40.50.300">
    <property type="entry name" value="P-loop containing nucleotide triphosphate hydrolases"/>
    <property type="match status" value="1"/>
</dbReference>
<feature type="coiled-coil region" evidence="10">
    <location>
        <begin position="188"/>
        <end position="219"/>
    </location>
</feature>
<dbReference type="PRINTS" id="PR00315">
    <property type="entry name" value="ELONGATNFCT"/>
</dbReference>
<dbReference type="SUPFAM" id="SSF50447">
    <property type="entry name" value="Translation proteins"/>
    <property type="match status" value="1"/>
</dbReference>
<dbReference type="PANTHER" id="PTHR42908:SF3">
    <property type="entry name" value="ELONGATION FACTOR-LIKE GTPASE 1"/>
    <property type="match status" value="1"/>
</dbReference>
<dbReference type="InterPro" id="IPR009000">
    <property type="entry name" value="Transl_B-barrel_sf"/>
</dbReference>
<dbReference type="GO" id="GO:0043022">
    <property type="term" value="F:ribosome binding"/>
    <property type="evidence" value="ECO:0007669"/>
    <property type="project" value="TreeGrafter"/>
</dbReference>
<dbReference type="Gene3D" id="3.30.230.10">
    <property type="match status" value="1"/>
</dbReference>
<reference evidence="12 13" key="1">
    <citation type="journal article" date="2024" name="BMC Genomics">
        <title>Genome assembly of redclaw crayfish (Cherax quadricarinatus) provides insights into its immune adaptation and hypoxia tolerance.</title>
        <authorList>
            <person name="Liu Z."/>
            <person name="Zheng J."/>
            <person name="Li H."/>
            <person name="Fang K."/>
            <person name="Wang S."/>
            <person name="He J."/>
            <person name="Zhou D."/>
            <person name="Weng S."/>
            <person name="Chi M."/>
            <person name="Gu Z."/>
            <person name="He J."/>
            <person name="Li F."/>
            <person name="Wang M."/>
        </authorList>
    </citation>
    <scope>NUCLEOTIDE SEQUENCE [LARGE SCALE GENOMIC DNA]</scope>
    <source>
        <strain evidence="12">ZL_2023a</strain>
    </source>
</reference>
<dbReference type="InterPro" id="IPR041095">
    <property type="entry name" value="EFG_II"/>
</dbReference>
<dbReference type="PANTHER" id="PTHR42908">
    <property type="entry name" value="TRANSLATION ELONGATION FACTOR-RELATED"/>
    <property type="match status" value="1"/>
</dbReference>
<evidence type="ECO:0000256" key="7">
    <source>
        <dbReference type="ARBA" id="ARBA00048548"/>
    </source>
</evidence>
<proteinExistence type="predicted"/>
<dbReference type="Gene3D" id="3.30.70.240">
    <property type="match status" value="1"/>
</dbReference>
<evidence type="ECO:0000256" key="1">
    <source>
        <dbReference type="ARBA" id="ARBA00004496"/>
    </source>
</evidence>
<dbReference type="GO" id="GO:0005829">
    <property type="term" value="C:cytosol"/>
    <property type="evidence" value="ECO:0007669"/>
    <property type="project" value="TreeGrafter"/>
</dbReference>
<keyword evidence="10" id="KW-0175">Coiled coil</keyword>